<dbReference type="OrthoDB" id="3945555at2759"/>
<feature type="signal peptide" evidence="2">
    <location>
        <begin position="1"/>
        <end position="19"/>
    </location>
</feature>
<evidence type="ECO:0000313" key="3">
    <source>
        <dbReference type="EMBL" id="KAF1995530.1"/>
    </source>
</evidence>
<sequence>MNPSQVLSSISAILAIGTALLSTQYDLRAGSHGIAGGGDGVSGTTGSCTNLLGAFTRWCGGSTANSSRIFWTLDRGIVQMFQGTARRGKHDTHIPESLSDPSPLTAFAGWLIVALVISITLEVSSRNRLHGIGLPCSMFFAIMLGFFECATLAAYF</sequence>
<feature type="chain" id="PRO_5025409146" evidence="2">
    <location>
        <begin position="20"/>
        <end position="156"/>
    </location>
</feature>
<evidence type="ECO:0000256" key="2">
    <source>
        <dbReference type="SAM" id="SignalP"/>
    </source>
</evidence>
<organism evidence="3 4">
    <name type="scientific">Amniculicola lignicola CBS 123094</name>
    <dbReference type="NCBI Taxonomy" id="1392246"/>
    <lineage>
        <taxon>Eukaryota</taxon>
        <taxon>Fungi</taxon>
        <taxon>Dikarya</taxon>
        <taxon>Ascomycota</taxon>
        <taxon>Pezizomycotina</taxon>
        <taxon>Dothideomycetes</taxon>
        <taxon>Pleosporomycetidae</taxon>
        <taxon>Pleosporales</taxon>
        <taxon>Amniculicolaceae</taxon>
        <taxon>Amniculicola</taxon>
    </lineage>
</organism>
<evidence type="ECO:0000313" key="4">
    <source>
        <dbReference type="Proteomes" id="UP000799779"/>
    </source>
</evidence>
<protein>
    <submittedName>
        <fullName evidence="3">Uncharacterized protein</fullName>
    </submittedName>
</protein>
<keyword evidence="4" id="KW-1185">Reference proteome</keyword>
<reference evidence="3" key="1">
    <citation type="journal article" date="2020" name="Stud. Mycol.">
        <title>101 Dothideomycetes genomes: a test case for predicting lifestyles and emergence of pathogens.</title>
        <authorList>
            <person name="Haridas S."/>
            <person name="Albert R."/>
            <person name="Binder M."/>
            <person name="Bloem J."/>
            <person name="Labutti K."/>
            <person name="Salamov A."/>
            <person name="Andreopoulos B."/>
            <person name="Baker S."/>
            <person name="Barry K."/>
            <person name="Bills G."/>
            <person name="Bluhm B."/>
            <person name="Cannon C."/>
            <person name="Castanera R."/>
            <person name="Culley D."/>
            <person name="Daum C."/>
            <person name="Ezra D."/>
            <person name="Gonzalez J."/>
            <person name="Henrissat B."/>
            <person name="Kuo A."/>
            <person name="Liang C."/>
            <person name="Lipzen A."/>
            <person name="Lutzoni F."/>
            <person name="Magnuson J."/>
            <person name="Mondo S."/>
            <person name="Nolan M."/>
            <person name="Ohm R."/>
            <person name="Pangilinan J."/>
            <person name="Park H.-J."/>
            <person name="Ramirez L."/>
            <person name="Alfaro M."/>
            <person name="Sun H."/>
            <person name="Tritt A."/>
            <person name="Yoshinaga Y."/>
            <person name="Zwiers L.-H."/>
            <person name="Turgeon B."/>
            <person name="Goodwin S."/>
            <person name="Spatafora J."/>
            <person name="Crous P."/>
            <person name="Grigoriev I."/>
        </authorList>
    </citation>
    <scope>NUCLEOTIDE SEQUENCE</scope>
    <source>
        <strain evidence="3">CBS 123094</strain>
    </source>
</reference>
<dbReference type="EMBL" id="ML977637">
    <property type="protein sequence ID" value="KAF1995530.1"/>
    <property type="molecule type" value="Genomic_DNA"/>
</dbReference>
<keyword evidence="1" id="KW-0812">Transmembrane</keyword>
<evidence type="ECO:0000256" key="1">
    <source>
        <dbReference type="SAM" id="Phobius"/>
    </source>
</evidence>
<proteinExistence type="predicted"/>
<accession>A0A6A5W1E4</accession>
<keyword evidence="1" id="KW-1133">Transmembrane helix</keyword>
<dbReference type="Proteomes" id="UP000799779">
    <property type="component" value="Unassembled WGS sequence"/>
</dbReference>
<keyword evidence="2" id="KW-0732">Signal</keyword>
<dbReference type="AlphaFoldDB" id="A0A6A5W1E4"/>
<name>A0A6A5W1E4_9PLEO</name>
<feature type="transmembrane region" description="Helical" evidence="1">
    <location>
        <begin position="136"/>
        <end position="155"/>
    </location>
</feature>
<keyword evidence="1" id="KW-0472">Membrane</keyword>
<feature type="transmembrane region" description="Helical" evidence="1">
    <location>
        <begin position="104"/>
        <end position="124"/>
    </location>
</feature>
<gene>
    <name evidence="3" type="ORF">P154DRAFT_343108</name>
</gene>